<dbReference type="AlphaFoldDB" id="L1LAN4"/>
<dbReference type="RefSeq" id="XP_004831984.1">
    <property type="nucleotide sequence ID" value="XM_004831927.1"/>
</dbReference>
<evidence type="ECO:0000313" key="3">
    <source>
        <dbReference type="EMBL" id="EKX72532.1"/>
    </source>
</evidence>
<proteinExistence type="predicted"/>
<dbReference type="GeneID" id="15804080"/>
<dbReference type="VEuPathDB" id="PiroplasmaDB:BEWA_050000"/>
<accession>L1LAN4</accession>
<keyword evidence="4" id="KW-1185">Reference proteome</keyword>
<feature type="transmembrane region" description="Helical" evidence="2">
    <location>
        <begin position="35"/>
        <end position="59"/>
    </location>
</feature>
<keyword evidence="2" id="KW-1133">Transmembrane helix</keyword>
<evidence type="ECO:0000256" key="2">
    <source>
        <dbReference type="SAM" id="Phobius"/>
    </source>
</evidence>
<reference evidence="3 4" key="1">
    <citation type="journal article" date="2012" name="BMC Genomics">
        <title>Comparative genomic analysis and phylogenetic position of Theileria equi.</title>
        <authorList>
            <person name="Kappmeyer L.S."/>
            <person name="Thiagarajan M."/>
            <person name="Herndon D.R."/>
            <person name="Ramsay J.D."/>
            <person name="Caler E."/>
            <person name="Djikeng A."/>
            <person name="Gillespie J.J."/>
            <person name="Lau A.O."/>
            <person name="Roalson E.H."/>
            <person name="Silva J.C."/>
            <person name="Silva M.G."/>
            <person name="Suarez C.E."/>
            <person name="Ueti M.W."/>
            <person name="Nene V.M."/>
            <person name="Mealey R.H."/>
            <person name="Knowles D.P."/>
            <person name="Brayton K.A."/>
        </authorList>
    </citation>
    <scope>NUCLEOTIDE SEQUENCE [LARGE SCALE GENOMIC DNA]</scope>
    <source>
        <strain evidence="3 4">WA</strain>
    </source>
</reference>
<feature type="region of interest" description="Disordered" evidence="1">
    <location>
        <begin position="167"/>
        <end position="189"/>
    </location>
</feature>
<dbReference type="KEGG" id="beq:BEWA_050000"/>
<organism evidence="3 4">
    <name type="scientific">Theileria equi strain WA</name>
    <dbReference type="NCBI Taxonomy" id="1537102"/>
    <lineage>
        <taxon>Eukaryota</taxon>
        <taxon>Sar</taxon>
        <taxon>Alveolata</taxon>
        <taxon>Apicomplexa</taxon>
        <taxon>Aconoidasida</taxon>
        <taxon>Piroplasmida</taxon>
        <taxon>Theileriidae</taxon>
        <taxon>Theileria</taxon>
    </lineage>
</organism>
<sequence length="189" mass="21808">MGMFGLCFFGLHALKISLLSTLEKLATKNRVLVSIAVTVLISLIRQVLATYSLLISLLITKRGYEATFLSIPTFIITAVLLYEDDAFEHVNKLSDKRIRWTFHILSLFIYSYSFAILFNINHKDLFQHYKKKIRSKFSKSSGNKSASMDWKDDASYVFGSRRDEYARIDSHEPKSPWELQSDFSDESDN</sequence>
<name>L1LAN4_THEEQ</name>
<evidence type="ECO:0000256" key="1">
    <source>
        <dbReference type="SAM" id="MobiDB-lite"/>
    </source>
</evidence>
<feature type="transmembrane region" description="Helical" evidence="2">
    <location>
        <begin position="102"/>
        <end position="121"/>
    </location>
</feature>
<evidence type="ECO:0000313" key="4">
    <source>
        <dbReference type="Proteomes" id="UP000031512"/>
    </source>
</evidence>
<dbReference type="EMBL" id="ACOU01000007">
    <property type="protein sequence ID" value="EKX72532.1"/>
    <property type="molecule type" value="Genomic_DNA"/>
</dbReference>
<keyword evidence="2" id="KW-0472">Membrane</keyword>
<keyword evidence="2" id="KW-0812">Transmembrane</keyword>
<protein>
    <submittedName>
        <fullName evidence="3">Uncharacterized protein</fullName>
    </submittedName>
</protein>
<feature type="transmembrane region" description="Helical" evidence="2">
    <location>
        <begin position="66"/>
        <end position="82"/>
    </location>
</feature>
<comment type="caution">
    <text evidence="3">The sequence shown here is derived from an EMBL/GenBank/DDBJ whole genome shotgun (WGS) entry which is preliminary data.</text>
</comment>
<dbReference type="Proteomes" id="UP000031512">
    <property type="component" value="Unassembled WGS sequence"/>
</dbReference>
<gene>
    <name evidence="3" type="ORF">BEWA_050000</name>
</gene>